<evidence type="ECO:0000313" key="1">
    <source>
        <dbReference type="EMBL" id="KAJ4436100.1"/>
    </source>
</evidence>
<dbReference type="Proteomes" id="UP001148838">
    <property type="component" value="Unassembled WGS sequence"/>
</dbReference>
<proteinExistence type="predicted"/>
<gene>
    <name evidence="1" type="ORF">ANN_18727</name>
</gene>
<name>A0ABQ8SQV6_PERAM</name>
<protein>
    <submittedName>
        <fullName evidence="1">Uncharacterized protein</fullName>
    </submittedName>
</protein>
<evidence type="ECO:0000313" key="2">
    <source>
        <dbReference type="Proteomes" id="UP001148838"/>
    </source>
</evidence>
<accession>A0ABQ8SQV6</accession>
<organism evidence="1 2">
    <name type="scientific">Periplaneta americana</name>
    <name type="common">American cockroach</name>
    <name type="synonym">Blatta americana</name>
    <dbReference type="NCBI Taxonomy" id="6978"/>
    <lineage>
        <taxon>Eukaryota</taxon>
        <taxon>Metazoa</taxon>
        <taxon>Ecdysozoa</taxon>
        <taxon>Arthropoda</taxon>
        <taxon>Hexapoda</taxon>
        <taxon>Insecta</taxon>
        <taxon>Pterygota</taxon>
        <taxon>Neoptera</taxon>
        <taxon>Polyneoptera</taxon>
        <taxon>Dictyoptera</taxon>
        <taxon>Blattodea</taxon>
        <taxon>Blattoidea</taxon>
        <taxon>Blattidae</taxon>
        <taxon>Blattinae</taxon>
        <taxon>Periplaneta</taxon>
    </lineage>
</organism>
<comment type="caution">
    <text evidence="1">The sequence shown here is derived from an EMBL/GenBank/DDBJ whole genome shotgun (WGS) entry which is preliminary data.</text>
</comment>
<sequence length="106" mass="12364">MLRFKTRLFNVIILNTHASTEEKEVTIKEEYYLALEEAYDRISNNDVKIFTGEHNTQIAQEDIYIRSIGKHSLHEITNDNGQKLAEFVSSKEMVIKSTGFAHKRYI</sequence>
<reference evidence="1 2" key="1">
    <citation type="journal article" date="2022" name="Allergy">
        <title>Genome assembly and annotation of Periplaneta americana reveal a comprehensive cockroach allergen profile.</title>
        <authorList>
            <person name="Wang L."/>
            <person name="Xiong Q."/>
            <person name="Saelim N."/>
            <person name="Wang L."/>
            <person name="Nong W."/>
            <person name="Wan A.T."/>
            <person name="Shi M."/>
            <person name="Liu X."/>
            <person name="Cao Q."/>
            <person name="Hui J.H.L."/>
            <person name="Sookrung N."/>
            <person name="Leung T.F."/>
            <person name="Tungtrongchitr A."/>
            <person name="Tsui S.K.W."/>
        </authorList>
    </citation>
    <scope>NUCLEOTIDE SEQUENCE [LARGE SCALE GENOMIC DNA]</scope>
    <source>
        <strain evidence="1">PWHHKU_190912</strain>
    </source>
</reference>
<keyword evidence="2" id="KW-1185">Reference proteome</keyword>
<dbReference type="EMBL" id="JAJSOF020000023">
    <property type="protein sequence ID" value="KAJ4436100.1"/>
    <property type="molecule type" value="Genomic_DNA"/>
</dbReference>